<keyword evidence="9" id="KW-1185">Reference proteome</keyword>
<keyword evidence="5 6" id="KW-0472">Membrane</keyword>
<dbReference type="GO" id="GO:0005886">
    <property type="term" value="C:plasma membrane"/>
    <property type="evidence" value="ECO:0007669"/>
    <property type="project" value="UniProtKB-SubCell"/>
</dbReference>
<dbReference type="RefSeq" id="WP_050112297.1">
    <property type="nucleotide sequence ID" value="NZ_CQAW01000001.1"/>
</dbReference>
<feature type="transmembrane region" description="Helical" evidence="6">
    <location>
        <begin position="6"/>
        <end position="24"/>
    </location>
</feature>
<dbReference type="EMBL" id="CQAW01000001">
    <property type="protein sequence ID" value="CNH02713.1"/>
    <property type="molecule type" value="Genomic_DNA"/>
</dbReference>
<keyword evidence="3 6" id="KW-0812">Transmembrane</keyword>
<evidence type="ECO:0000259" key="7">
    <source>
        <dbReference type="Pfam" id="PF00482"/>
    </source>
</evidence>
<evidence type="ECO:0000313" key="9">
    <source>
        <dbReference type="Proteomes" id="UP000041882"/>
    </source>
</evidence>
<name>A0A0T9NEU9_9GAMM</name>
<feature type="domain" description="Type II secretion system protein GspF" evidence="7">
    <location>
        <begin position="129"/>
        <end position="250"/>
    </location>
</feature>
<evidence type="ECO:0000256" key="2">
    <source>
        <dbReference type="ARBA" id="ARBA00022475"/>
    </source>
</evidence>
<evidence type="ECO:0000313" key="8">
    <source>
        <dbReference type="EMBL" id="CNH02713.1"/>
    </source>
</evidence>
<dbReference type="AlphaFoldDB" id="A0A0T9NEU9"/>
<dbReference type="PANTHER" id="PTHR35007:SF2">
    <property type="entry name" value="PILUS ASSEMBLE PROTEIN"/>
    <property type="match status" value="1"/>
</dbReference>
<evidence type="ECO:0000256" key="6">
    <source>
        <dbReference type="SAM" id="Phobius"/>
    </source>
</evidence>
<sequence length="293" mass="34189">MIYYIIILSGISLLLLSNIKWIKIKKSIVNDHKKISKSNYVLILFYKKILSEWINYLRGIINSNNKLHILIPIIYSLCIFFINFIFLNFNIVIVFIFIFTSIIFFQIKLSRKIHHSLFKQSFPEVLLMINMAANSGASINQVLERCGQEINGPLGHEMSFICRRLNLGESPKTVFYDAYKRFNYPEFYFLITIILLNLQQGGQLRELTNRLSQVITKNKTAEQKKAVMTAQTRMSVNIICFMPIAFSLLLYFIDSTSIEFMWHHPIGRVIFYYIITSEIIGIALIRNMLGKTL</sequence>
<comment type="subcellular location">
    <subcellularLocation>
        <location evidence="1">Cell membrane</location>
        <topology evidence="1">Multi-pass membrane protein</topology>
    </subcellularLocation>
</comment>
<dbReference type="PANTHER" id="PTHR35007">
    <property type="entry name" value="INTEGRAL MEMBRANE PROTEIN-RELATED"/>
    <property type="match status" value="1"/>
</dbReference>
<organism evidence="8 9">
    <name type="scientific">Yersinia thracica</name>
    <dbReference type="NCBI Taxonomy" id="2890319"/>
    <lineage>
        <taxon>Bacteria</taxon>
        <taxon>Pseudomonadati</taxon>
        <taxon>Pseudomonadota</taxon>
        <taxon>Gammaproteobacteria</taxon>
        <taxon>Enterobacterales</taxon>
        <taxon>Yersiniaceae</taxon>
        <taxon>Yersinia</taxon>
    </lineage>
</organism>
<evidence type="ECO:0000256" key="4">
    <source>
        <dbReference type="ARBA" id="ARBA00022989"/>
    </source>
</evidence>
<evidence type="ECO:0000256" key="1">
    <source>
        <dbReference type="ARBA" id="ARBA00004651"/>
    </source>
</evidence>
<dbReference type="InterPro" id="IPR018076">
    <property type="entry name" value="T2SS_GspF_dom"/>
</dbReference>
<feature type="transmembrane region" description="Helical" evidence="6">
    <location>
        <begin position="67"/>
        <end position="85"/>
    </location>
</feature>
<gene>
    <name evidence="8" type="ORF">ERS008472_00321</name>
</gene>
<keyword evidence="2" id="KW-1003">Cell membrane</keyword>
<evidence type="ECO:0000256" key="3">
    <source>
        <dbReference type="ARBA" id="ARBA00022692"/>
    </source>
</evidence>
<reference evidence="9" key="1">
    <citation type="submission" date="2015-03" db="EMBL/GenBank/DDBJ databases">
        <authorList>
            <consortium name="Pathogen Informatics"/>
            <person name="Murphy D."/>
        </authorList>
    </citation>
    <scope>NUCLEOTIDE SEQUENCE [LARGE SCALE GENOMIC DNA]</scope>
    <source>
        <strain evidence="9">IP6945</strain>
    </source>
</reference>
<feature type="transmembrane region" description="Helical" evidence="6">
    <location>
        <begin position="234"/>
        <end position="253"/>
    </location>
</feature>
<dbReference type="Pfam" id="PF00482">
    <property type="entry name" value="T2SSF"/>
    <property type="match status" value="1"/>
</dbReference>
<feature type="transmembrane region" description="Helical" evidence="6">
    <location>
        <begin position="265"/>
        <end position="285"/>
    </location>
</feature>
<accession>A0A0T9NEU9</accession>
<protein>
    <submittedName>
        <fullName evidence="8">Flp pilus assembly protein TadB</fullName>
    </submittedName>
</protein>
<evidence type="ECO:0000256" key="5">
    <source>
        <dbReference type="ARBA" id="ARBA00023136"/>
    </source>
</evidence>
<proteinExistence type="predicted"/>
<feature type="transmembrane region" description="Helical" evidence="6">
    <location>
        <begin position="91"/>
        <end position="109"/>
    </location>
</feature>
<dbReference type="Proteomes" id="UP000041882">
    <property type="component" value="Unassembled WGS sequence"/>
</dbReference>
<keyword evidence="4 6" id="KW-1133">Transmembrane helix</keyword>